<dbReference type="InParanoid" id="C4JQB1"/>
<keyword evidence="4" id="KW-1185">Reference proteome</keyword>
<proteinExistence type="predicted"/>
<organism evidence="3 4">
    <name type="scientific">Uncinocarpus reesii (strain UAMH 1704)</name>
    <dbReference type="NCBI Taxonomy" id="336963"/>
    <lineage>
        <taxon>Eukaryota</taxon>
        <taxon>Fungi</taxon>
        <taxon>Dikarya</taxon>
        <taxon>Ascomycota</taxon>
        <taxon>Pezizomycotina</taxon>
        <taxon>Eurotiomycetes</taxon>
        <taxon>Eurotiomycetidae</taxon>
        <taxon>Onygenales</taxon>
        <taxon>Onygenaceae</taxon>
        <taxon>Uncinocarpus</taxon>
    </lineage>
</organism>
<dbReference type="PANTHER" id="PTHR37576:SF2">
    <property type="entry name" value="DEFECT AT LOW TEMPERATURE PROTEIN 1"/>
    <property type="match status" value="1"/>
</dbReference>
<dbReference type="RefSeq" id="XP_002545148.1">
    <property type="nucleotide sequence ID" value="XM_002545102.1"/>
</dbReference>
<feature type="region of interest" description="Disordered" evidence="1">
    <location>
        <begin position="1"/>
        <end position="40"/>
    </location>
</feature>
<dbReference type="OrthoDB" id="5357734at2759"/>
<dbReference type="Pfam" id="PF11374">
    <property type="entry name" value="DUF3176"/>
    <property type="match status" value="1"/>
</dbReference>
<dbReference type="GeneID" id="8440051"/>
<name>C4JQB1_UNCRE</name>
<feature type="transmembrane region" description="Helical" evidence="2">
    <location>
        <begin position="482"/>
        <end position="505"/>
    </location>
</feature>
<gene>
    <name evidence="3" type="ORF">UREG_04665</name>
</gene>
<dbReference type="OMA" id="EMTHEFT"/>
<dbReference type="VEuPathDB" id="FungiDB:UREG_04665"/>
<evidence type="ECO:0000256" key="1">
    <source>
        <dbReference type="SAM" id="MobiDB-lite"/>
    </source>
</evidence>
<dbReference type="KEGG" id="ure:UREG_04665"/>
<feature type="compositionally biased region" description="Basic and acidic residues" evidence="1">
    <location>
        <begin position="14"/>
        <end position="30"/>
    </location>
</feature>
<sequence>MEGVSRKPVPSHYNEPDARDTVHTQERPADDAFPPQYDPLAPSSPWRTGIWRRFPWTGYAALIIALCAAAVMIGVLVVSDGQEVSQWPVSPAVYLAVASAVANVLLSFALARGTEIAFWVKALGSKTTVRDLHNTWSFGTSLKDAVLSGKAFNLVALAGISVALAPINGPFLQRASTVSVEQSSRSAFIRVPVARELPLGYTGTIAGRSHNTAFLTSNFSAVVNDYLQQRLFNVSRSGCSGRCKGKMLAAGYKIACAQSFPILNMTPGSNNISTVTRPHEAFGTNFTFDRQNLGGEDSERRYAERLLYSALVKRDVGCTTELKWQKCSLQPALLEQHVLILNNSITLDPDYTYKDDRLIQYNLAFTSGGETSGTGTTHGGMGLILSSMFDSLATVSFSGAVGYFLAAKGRASYQYSIKTFFPLDFNCNFSWSDPTEDMLATARDIAFNAALRAANVSNASDLQNFSVTQEQMVPLYRSNYKFLAVALVFTILSAICVALIFSGFWKLGRDVTLSPIEVAKAFNAPTVVSSDSNSTVNTLMKEVGDRQVRYGVLSDGHFGGTIVRKLAMGDRELISAPEEGGFYGG</sequence>
<dbReference type="EMBL" id="CH476616">
    <property type="protein sequence ID" value="EEP79819.1"/>
    <property type="molecule type" value="Genomic_DNA"/>
</dbReference>
<keyword evidence="2" id="KW-1133">Transmembrane helix</keyword>
<evidence type="ECO:0000313" key="4">
    <source>
        <dbReference type="Proteomes" id="UP000002058"/>
    </source>
</evidence>
<evidence type="ECO:0000313" key="3">
    <source>
        <dbReference type="EMBL" id="EEP79819.1"/>
    </source>
</evidence>
<dbReference type="InterPro" id="IPR021514">
    <property type="entry name" value="DUF3176"/>
</dbReference>
<keyword evidence="2" id="KW-0472">Membrane</keyword>
<dbReference type="AlphaFoldDB" id="C4JQB1"/>
<dbReference type="eggNOG" id="ENOG502SN08">
    <property type="taxonomic scope" value="Eukaryota"/>
</dbReference>
<keyword evidence="2" id="KW-0812">Transmembrane</keyword>
<dbReference type="STRING" id="336963.C4JQB1"/>
<protein>
    <submittedName>
        <fullName evidence="3">Uncharacterized protein</fullName>
    </submittedName>
</protein>
<dbReference type="PANTHER" id="PTHR37576">
    <property type="entry name" value="DEFECT AT LOW TEMPERATURE PROTEIN 1"/>
    <property type="match status" value="1"/>
</dbReference>
<feature type="transmembrane region" description="Helical" evidence="2">
    <location>
        <begin position="91"/>
        <end position="111"/>
    </location>
</feature>
<accession>C4JQB1</accession>
<evidence type="ECO:0000256" key="2">
    <source>
        <dbReference type="SAM" id="Phobius"/>
    </source>
</evidence>
<feature type="transmembrane region" description="Helical" evidence="2">
    <location>
        <begin position="56"/>
        <end position="79"/>
    </location>
</feature>
<dbReference type="Proteomes" id="UP000002058">
    <property type="component" value="Unassembled WGS sequence"/>
</dbReference>
<dbReference type="HOGENOM" id="CLU_020821_0_0_1"/>
<reference evidence="4" key="1">
    <citation type="journal article" date="2009" name="Genome Res.">
        <title>Comparative genomic analyses of the human fungal pathogens Coccidioides and their relatives.</title>
        <authorList>
            <person name="Sharpton T.J."/>
            <person name="Stajich J.E."/>
            <person name="Rounsley S.D."/>
            <person name="Gardner M.J."/>
            <person name="Wortman J.R."/>
            <person name="Jordar V.S."/>
            <person name="Maiti R."/>
            <person name="Kodira C.D."/>
            <person name="Neafsey D.E."/>
            <person name="Zeng Q."/>
            <person name="Hung C.-Y."/>
            <person name="McMahan C."/>
            <person name="Muszewska A."/>
            <person name="Grynberg M."/>
            <person name="Mandel M.A."/>
            <person name="Kellner E.M."/>
            <person name="Barker B.M."/>
            <person name="Galgiani J.N."/>
            <person name="Orbach M.J."/>
            <person name="Kirkland T.N."/>
            <person name="Cole G.T."/>
            <person name="Henn M.R."/>
            <person name="Birren B.W."/>
            <person name="Taylor J.W."/>
        </authorList>
    </citation>
    <scope>NUCLEOTIDE SEQUENCE [LARGE SCALE GENOMIC DNA]</scope>
    <source>
        <strain evidence="4">UAMH 1704</strain>
    </source>
</reference>